<dbReference type="GO" id="GO:0015031">
    <property type="term" value="P:protein transport"/>
    <property type="evidence" value="ECO:0007669"/>
    <property type="project" value="UniProtKB-UniRule"/>
</dbReference>
<dbReference type="GO" id="GO:0051083">
    <property type="term" value="P:'de novo' cotranslational protein folding"/>
    <property type="evidence" value="ECO:0007669"/>
    <property type="project" value="TreeGrafter"/>
</dbReference>
<dbReference type="Pfam" id="PF05697">
    <property type="entry name" value="Trigger_N"/>
    <property type="match status" value="1"/>
</dbReference>
<evidence type="ECO:0000256" key="1">
    <source>
        <dbReference type="ARBA" id="ARBA00000971"/>
    </source>
</evidence>
<comment type="subcellular location">
    <subcellularLocation>
        <location evidence="12">Cytoplasm</location>
    </subcellularLocation>
    <text evidence="12">About half TF is bound to the ribosome near the polypeptide exit tunnel while the other half is free in the cytoplasm.</text>
</comment>
<evidence type="ECO:0000256" key="11">
    <source>
        <dbReference type="ARBA" id="ARBA00029986"/>
    </source>
</evidence>
<dbReference type="InterPro" id="IPR046357">
    <property type="entry name" value="PPIase_dom_sf"/>
</dbReference>
<evidence type="ECO:0000256" key="3">
    <source>
        <dbReference type="ARBA" id="ARBA00013194"/>
    </source>
</evidence>
<evidence type="ECO:0000256" key="7">
    <source>
        <dbReference type="ARBA" id="ARBA00023186"/>
    </source>
</evidence>
<dbReference type="Gene3D" id="3.30.70.1050">
    <property type="entry name" value="Trigger factor ribosome-binding domain"/>
    <property type="match status" value="1"/>
</dbReference>
<keyword evidence="12" id="KW-0963">Cytoplasm</keyword>
<proteinExistence type="inferred from homology"/>
<dbReference type="GO" id="GO:0044183">
    <property type="term" value="F:protein folding chaperone"/>
    <property type="evidence" value="ECO:0007669"/>
    <property type="project" value="TreeGrafter"/>
</dbReference>
<evidence type="ECO:0000256" key="5">
    <source>
        <dbReference type="ARBA" id="ARBA00022618"/>
    </source>
</evidence>
<name>A0A1U7NDZ6_9FIRM</name>
<keyword evidence="8 12" id="KW-0413">Isomerase</keyword>
<dbReference type="InterPro" id="IPR008880">
    <property type="entry name" value="Trigger_fac_C"/>
</dbReference>
<sequence>MASKVVKNDDQTVTLEVVVDGDEWKKAKDNEFQKLRKSLNINGFRKGHVPAAMAKKLIDKQALNYNTAYDMANKALLVGLNETEVKFVESPTLDIKKADDDEAVFAFTAEVWPEAELGEYKGFGLKKDEVAVTDEEVDAAINDQAKRKADFEAVEDGTGAEDGNLVKVDQAITLDGDEEPFHKEEDTEITLGTTPLNKAVYDALKGAKVGDVLDVDYKLEDDEDSKPFHAHITVKSIEKEVIPAIDDEFAASLKFEGVNTVEELKKFVRERIEASKDEEANDKFSEAVLDKAVENAKIEIPSVLIDREIDNMYKQLASQIQSSGLDVEKYLSLINSSPEGVKERMRPEAEKRLKNTFVLDAVAKAENLQVSNDEVLNEIKLLAQQYGIDEKKIAQLVRSEDIKEDLLREAAMNFLCDNQ</sequence>
<dbReference type="GO" id="GO:0051301">
    <property type="term" value="P:cell division"/>
    <property type="evidence" value="ECO:0007669"/>
    <property type="project" value="UniProtKB-KW"/>
</dbReference>
<dbReference type="Pfam" id="PF05698">
    <property type="entry name" value="Trigger_C"/>
    <property type="match status" value="1"/>
</dbReference>
<dbReference type="Gene3D" id="1.10.3120.10">
    <property type="entry name" value="Trigger factor, C-terminal domain"/>
    <property type="match status" value="1"/>
</dbReference>
<evidence type="ECO:0000256" key="10">
    <source>
        <dbReference type="ARBA" id="ARBA00024849"/>
    </source>
</evidence>
<dbReference type="GO" id="GO:0003755">
    <property type="term" value="F:peptidyl-prolyl cis-trans isomerase activity"/>
    <property type="evidence" value="ECO:0007669"/>
    <property type="project" value="UniProtKB-UniRule"/>
</dbReference>
<dbReference type="Proteomes" id="UP000186341">
    <property type="component" value="Unassembled WGS sequence"/>
</dbReference>
<dbReference type="InterPro" id="IPR036611">
    <property type="entry name" value="Trigger_fac_ribosome-bd_sf"/>
</dbReference>
<dbReference type="EC" id="5.2.1.8" evidence="3 12"/>
<accession>A0A1U7NDZ6</accession>
<dbReference type="PANTHER" id="PTHR30560:SF3">
    <property type="entry name" value="TRIGGER FACTOR-LIKE PROTEIN TIG, CHLOROPLASTIC"/>
    <property type="match status" value="1"/>
</dbReference>
<dbReference type="InterPro" id="IPR008881">
    <property type="entry name" value="Trigger_fac_ribosome-bd_bac"/>
</dbReference>
<dbReference type="InterPro" id="IPR027304">
    <property type="entry name" value="Trigger_fact/SurA_dom_sf"/>
</dbReference>
<evidence type="ECO:0000259" key="14">
    <source>
        <dbReference type="Pfam" id="PF05698"/>
    </source>
</evidence>
<keyword evidence="9 12" id="KW-0131">Cell cycle</keyword>
<dbReference type="PANTHER" id="PTHR30560">
    <property type="entry name" value="TRIGGER FACTOR CHAPERONE AND PEPTIDYL-PROLYL CIS/TRANS ISOMERASE"/>
    <property type="match status" value="1"/>
</dbReference>
<keyword evidence="6 12" id="KW-0697">Rotamase</keyword>
<evidence type="ECO:0000313" key="15">
    <source>
        <dbReference type="EMBL" id="OLU37677.1"/>
    </source>
</evidence>
<protein>
    <recommendedName>
        <fullName evidence="4 12">Trigger factor</fullName>
        <shortName evidence="12">TF</shortName>
        <ecNumber evidence="3 12">5.2.1.8</ecNumber>
    </recommendedName>
    <alternativeName>
        <fullName evidence="11 12">PPIase</fullName>
    </alternativeName>
</protein>
<dbReference type="GO" id="GO:0043022">
    <property type="term" value="F:ribosome binding"/>
    <property type="evidence" value="ECO:0007669"/>
    <property type="project" value="TreeGrafter"/>
</dbReference>
<feature type="domain" description="Trigger factor C-terminal" evidence="14">
    <location>
        <begin position="260"/>
        <end position="415"/>
    </location>
</feature>
<comment type="function">
    <text evidence="10 12">Involved in protein export. Acts as a chaperone by maintaining the newly synthesized protein in an open conformation. Functions as a peptidyl-prolyl cis-trans isomerase.</text>
</comment>
<evidence type="ECO:0000256" key="4">
    <source>
        <dbReference type="ARBA" id="ARBA00016902"/>
    </source>
</evidence>
<organism evidence="15 16">
    <name type="scientific">Ileibacterium valens</name>
    <dbReference type="NCBI Taxonomy" id="1862668"/>
    <lineage>
        <taxon>Bacteria</taxon>
        <taxon>Bacillati</taxon>
        <taxon>Bacillota</taxon>
        <taxon>Erysipelotrichia</taxon>
        <taxon>Erysipelotrichales</taxon>
        <taxon>Erysipelotrichaceae</taxon>
        <taxon>Ileibacterium</taxon>
    </lineage>
</organism>
<reference evidence="15 16" key="1">
    <citation type="submission" date="2016-11" db="EMBL/GenBank/DDBJ databases">
        <title>Description of two novel members of the family Erysipelotrichaceae: Ileibacterium lipovorans gen. nov., sp. nov. and Dubosiella newyorkensis, gen. nov., sp. nov.</title>
        <authorList>
            <person name="Cox L.M."/>
            <person name="Sohn J."/>
            <person name="Tyrrell K.L."/>
            <person name="Citron D.M."/>
            <person name="Lawson P.A."/>
            <person name="Patel N.B."/>
            <person name="Iizumi T."/>
            <person name="Perez-Perez G.I."/>
            <person name="Goldstein E.J."/>
            <person name="Blaser M.J."/>
        </authorList>
    </citation>
    <scope>NUCLEOTIDE SEQUENCE [LARGE SCALE GENOMIC DNA]</scope>
    <source>
        <strain evidence="15 16">NYU-BL-A3</strain>
    </source>
</reference>
<evidence type="ECO:0000259" key="13">
    <source>
        <dbReference type="Pfam" id="PF05697"/>
    </source>
</evidence>
<dbReference type="HAMAP" id="MF_00303">
    <property type="entry name" value="Trigger_factor_Tig"/>
    <property type="match status" value="1"/>
</dbReference>
<gene>
    <name evidence="12" type="primary">tig</name>
    <name evidence="15" type="ORF">BO222_10075</name>
</gene>
<feature type="domain" description="Trigger factor ribosome-binding bacterial" evidence="13">
    <location>
        <begin position="1"/>
        <end position="142"/>
    </location>
</feature>
<comment type="caution">
    <text evidence="15">The sequence shown here is derived from an EMBL/GenBank/DDBJ whole genome shotgun (WGS) entry which is preliminary data.</text>
</comment>
<dbReference type="AlphaFoldDB" id="A0A1U7NDZ6"/>
<dbReference type="OrthoDB" id="9767721at2"/>
<dbReference type="GO" id="GO:0005737">
    <property type="term" value="C:cytoplasm"/>
    <property type="evidence" value="ECO:0007669"/>
    <property type="project" value="UniProtKB-SubCell"/>
</dbReference>
<comment type="catalytic activity">
    <reaction evidence="1 12">
        <text>[protein]-peptidylproline (omega=180) = [protein]-peptidylproline (omega=0)</text>
        <dbReference type="Rhea" id="RHEA:16237"/>
        <dbReference type="Rhea" id="RHEA-COMP:10747"/>
        <dbReference type="Rhea" id="RHEA-COMP:10748"/>
        <dbReference type="ChEBI" id="CHEBI:83833"/>
        <dbReference type="ChEBI" id="CHEBI:83834"/>
        <dbReference type="EC" id="5.2.1.8"/>
    </reaction>
</comment>
<evidence type="ECO:0000256" key="12">
    <source>
        <dbReference type="HAMAP-Rule" id="MF_00303"/>
    </source>
</evidence>
<dbReference type="EMBL" id="MPJW01000193">
    <property type="protein sequence ID" value="OLU37677.1"/>
    <property type="molecule type" value="Genomic_DNA"/>
</dbReference>
<keyword evidence="7 12" id="KW-0143">Chaperone</keyword>
<comment type="domain">
    <text evidence="12">Consists of 3 domains; the N-terminus binds the ribosome, the middle domain has PPIase activity, while the C-terminus has intrinsic chaperone activity on its own.</text>
</comment>
<dbReference type="SUPFAM" id="SSF109998">
    <property type="entry name" value="Triger factor/SurA peptide-binding domain-like"/>
    <property type="match status" value="1"/>
</dbReference>
<dbReference type="InterPro" id="IPR037041">
    <property type="entry name" value="Trigger_fac_C_sf"/>
</dbReference>
<dbReference type="SUPFAM" id="SSF102735">
    <property type="entry name" value="Trigger factor ribosome-binding domain"/>
    <property type="match status" value="1"/>
</dbReference>
<dbReference type="NCBIfam" id="TIGR00115">
    <property type="entry name" value="tig"/>
    <property type="match status" value="1"/>
</dbReference>
<dbReference type="InterPro" id="IPR005215">
    <property type="entry name" value="Trig_fac"/>
</dbReference>
<keyword evidence="16" id="KW-1185">Reference proteome</keyword>
<evidence type="ECO:0000256" key="8">
    <source>
        <dbReference type="ARBA" id="ARBA00023235"/>
    </source>
</evidence>
<dbReference type="PIRSF" id="PIRSF003095">
    <property type="entry name" value="Trigger_factor"/>
    <property type="match status" value="1"/>
</dbReference>
<dbReference type="RefSeq" id="WP_075820691.1">
    <property type="nucleotide sequence ID" value="NZ_CAJUTZ010000116.1"/>
</dbReference>
<evidence type="ECO:0000256" key="2">
    <source>
        <dbReference type="ARBA" id="ARBA00005464"/>
    </source>
</evidence>
<dbReference type="GeneID" id="82203500"/>
<comment type="similarity">
    <text evidence="2 12">Belongs to the FKBP-type PPIase family. Tig subfamily.</text>
</comment>
<dbReference type="GO" id="GO:0043335">
    <property type="term" value="P:protein unfolding"/>
    <property type="evidence" value="ECO:0007669"/>
    <property type="project" value="TreeGrafter"/>
</dbReference>
<dbReference type="Gene3D" id="3.10.50.40">
    <property type="match status" value="1"/>
</dbReference>
<evidence type="ECO:0000256" key="9">
    <source>
        <dbReference type="ARBA" id="ARBA00023306"/>
    </source>
</evidence>
<keyword evidence="5 12" id="KW-0132">Cell division</keyword>
<evidence type="ECO:0000256" key="6">
    <source>
        <dbReference type="ARBA" id="ARBA00023110"/>
    </source>
</evidence>
<dbReference type="SUPFAM" id="SSF54534">
    <property type="entry name" value="FKBP-like"/>
    <property type="match status" value="1"/>
</dbReference>
<evidence type="ECO:0000313" key="16">
    <source>
        <dbReference type="Proteomes" id="UP000186341"/>
    </source>
</evidence>